<sequence>MTSQQEKTYLEAGEWIDRLADGDLDALNKRRFIRWLDESERHQEVLERMIATWEDPAVHAAYLNAQKSSKIANRRRSLVTWGSAIAASLLVIALVFSRYHVITPSTSSQLITSAHEALSDGSEVQLQPKSELIVLFSDDTRALNLKKGQVYFDVAKDRARPFVVKAGLSSVTAVGTAFNIDRQGQRVDVVVHEGIVEVRGKVDSAPVLLKAGEKITINRGVAEPVQRVNLSQVVDWRTGWIEVDDESLTYLLERLNRYSDKPILMIDSTIGKHRVAGRFKLEDTTQTLAVLSSLYQLEVADTRSGFEIRRQVN</sequence>
<feature type="transmembrane region" description="Helical" evidence="1">
    <location>
        <begin position="78"/>
        <end position="99"/>
    </location>
</feature>
<proteinExistence type="predicted"/>
<evidence type="ECO:0000259" key="3">
    <source>
        <dbReference type="Pfam" id="PF16220"/>
    </source>
</evidence>
<dbReference type="GO" id="GO:0016989">
    <property type="term" value="F:sigma factor antagonist activity"/>
    <property type="evidence" value="ECO:0007669"/>
    <property type="project" value="TreeGrafter"/>
</dbReference>
<keyword evidence="1" id="KW-0472">Membrane</keyword>
<evidence type="ECO:0000256" key="1">
    <source>
        <dbReference type="SAM" id="Phobius"/>
    </source>
</evidence>
<organism evidence="4 5">
    <name type="scientific">Alteromonas australica</name>
    <dbReference type="NCBI Taxonomy" id="589873"/>
    <lineage>
        <taxon>Bacteria</taxon>
        <taxon>Pseudomonadati</taxon>
        <taxon>Pseudomonadota</taxon>
        <taxon>Gammaproteobacteria</taxon>
        <taxon>Alteromonadales</taxon>
        <taxon>Alteromonadaceae</taxon>
        <taxon>Alteromonas/Salinimonas group</taxon>
        <taxon>Alteromonas</taxon>
    </lineage>
</organism>
<dbReference type="PANTHER" id="PTHR30273:SF2">
    <property type="entry name" value="PROTEIN FECR"/>
    <property type="match status" value="1"/>
</dbReference>
<accession>A0A358E2H8</accession>
<evidence type="ECO:0000313" key="4">
    <source>
        <dbReference type="EMBL" id="HBU52362.1"/>
    </source>
</evidence>
<dbReference type="Proteomes" id="UP000264779">
    <property type="component" value="Unassembled WGS sequence"/>
</dbReference>
<feature type="domain" description="FecR protein" evidence="2">
    <location>
        <begin position="117"/>
        <end position="197"/>
    </location>
</feature>
<dbReference type="RefSeq" id="WP_044446006.1">
    <property type="nucleotide sequence ID" value="NZ_CAJXAX010000027.1"/>
</dbReference>
<protein>
    <submittedName>
        <fullName evidence="4">DUF4880 domain-containing protein</fullName>
    </submittedName>
</protein>
<dbReference type="PIRSF" id="PIRSF018266">
    <property type="entry name" value="FecR"/>
    <property type="match status" value="1"/>
</dbReference>
<dbReference type="EMBL" id="DONK01000217">
    <property type="protein sequence ID" value="HBU52362.1"/>
    <property type="molecule type" value="Genomic_DNA"/>
</dbReference>
<dbReference type="OrthoDB" id="9771237at2"/>
<dbReference type="AlphaFoldDB" id="A0A358E2H8"/>
<name>A0A358E2H8_9ALTE</name>
<keyword evidence="1" id="KW-0812">Transmembrane</keyword>
<evidence type="ECO:0000259" key="2">
    <source>
        <dbReference type="Pfam" id="PF04773"/>
    </source>
</evidence>
<dbReference type="Gene3D" id="2.60.120.1440">
    <property type="match status" value="1"/>
</dbReference>
<dbReference type="GeneID" id="78253658"/>
<gene>
    <name evidence="4" type="ORF">DEB45_13995</name>
</gene>
<reference evidence="4 5" key="1">
    <citation type="journal article" date="2018" name="Nat. Biotechnol.">
        <title>A standardized bacterial taxonomy based on genome phylogeny substantially revises the tree of life.</title>
        <authorList>
            <person name="Parks D.H."/>
            <person name="Chuvochina M."/>
            <person name="Waite D.W."/>
            <person name="Rinke C."/>
            <person name="Skarshewski A."/>
            <person name="Chaumeil P.A."/>
            <person name="Hugenholtz P."/>
        </authorList>
    </citation>
    <scope>NUCLEOTIDE SEQUENCE [LARGE SCALE GENOMIC DNA]</scope>
    <source>
        <strain evidence="4">UBA11621</strain>
    </source>
</reference>
<dbReference type="Pfam" id="PF04773">
    <property type="entry name" value="FecR"/>
    <property type="match status" value="1"/>
</dbReference>
<dbReference type="InterPro" id="IPR006860">
    <property type="entry name" value="FecR"/>
</dbReference>
<dbReference type="InterPro" id="IPR012373">
    <property type="entry name" value="Ferrdict_sens_TM"/>
</dbReference>
<comment type="caution">
    <text evidence="4">The sequence shown here is derived from an EMBL/GenBank/DDBJ whole genome shotgun (WGS) entry which is preliminary data.</text>
</comment>
<feature type="domain" description="FecR N-terminal" evidence="3">
    <location>
        <begin position="11"/>
        <end position="49"/>
    </location>
</feature>
<dbReference type="Pfam" id="PF16220">
    <property type="entry name" value="DUF4880"/>
    <property type="match status" value="1"/>
</dbReference>
<dbReference type="InterPro" id="IPR032623">
    <property type="entry name" value="FecR_N"/>
</dbReference>
<keyword evidence="1" id="KW-1133">Transmembrane helix</keyword>
<dbReference type="PANTHER" id="PTHR30273">
    <property type="entry name" value="PERIPLASMIC SIGNAL SENSOR AND SIGMA FACTOR ACTIVATOR FECR-RELATED"/>
    <property type="match status" value="1"/>
</dbReference>
<evidence type="ECO:0000313" key="5">
    <source>
        <dbReference type="Proteomes" id="UP000264779"/>
    </source>
</evidence>
<dbReference type="Gene3D" id="3.55.50.30">
    <property type="match status" value="1"/>
</dbReference>